<dbReference type="InterPro" id="IPR036691">
    <property type="entry name" value="Endo/exonu/phosph_ase_sf"/>
</dbReference>
<sequence>MVFWAVALQACPLGHPCEHAVKTLAPCDLEAKQRLWDSLSIRLQSLRGKKVCVCGDFHAVRYVKERISVRTSHNSLDHVNFDRFIDENDLVDLPLCGRIFTWYKGDGKSMSRLDRFLLNDEWCLVWPNCMQVAQMRGLSDHFPLLMSIDEDNWGPRPARMLKCWQEFPGYKEFVREKWKSYNIAGWGGFILKEKLKLIKVALKEWHITHSQNLPGKVETLKLRLSELDNKGEEAVLSDDEVVEMHGITSDIQSLSRIHTSICWQQSRLQWMREGNANSKYFHFILSSRKRKNAISLIFVEGVAVEGVHPIRQAKEEF</sequence>
<evidence type="ECO:0008006" key="2">
    <source>
        <dbReference type="Google" id="ProtNLM"/>
    </source>
</evidence>
<evidence type="ECO:0000313" key="1">
    <source>
        <dbReference type="EMBL" id="ABN08717.1"/>
    </source>
</evidence>
<name>A2Q517_MEDTR</name>
<dbReference type="PANTHER" id="PTHR33710:SF84">
    <property type="entry name" value="ENDONUCLEASE_EXONUCLEASE_PHOSPHATASE FAMILY PROTEIN"/>
    <property type="match status" value="1"/>
</dbReference>
<dbReference type="Gene3D" id="3.60.10.10">
    <property type="entry name" value="Endonuclease/exonuclease/phosphatase"/>
    <property type="match status" value="1"/>
</dbReference>
<gene>
    <name evidence="1" type="ORF">MtrDRAFT_AC158497g47v2</name>
</gene>
<proteinExistence type="predicted"/>
<reference evidence="1" key="2">
    <citation type="submission" date="2007-03" db="EMBL/GenBank/DDBJ databases">
        <authorList>
            <consortium name="The International Medicago Genome Annotation Group"/>
        </authorList>
    </citation>
    <scope>NUCLEOTIDE SEQUENCE</scope>
</reference>
<dbReference type="SUPFAM" id="SSF56219">
    <property type="entry name" value="DNase I-like"/>
    <property type="match status" value="1"/>
</dbReference>
<protein>
    <recommendedName>
        <fullName evidence="2">Endonuclease/exonuclease/phosphatase family protein</fullName>
    </recommendedName>
</protein>
<accession>A2Q517</accession>
<dbReference type="AlphaFoldDB" id="A2Q517"/>
<organism evidence="1">
    <name type="scientific">Medicago truncatula</name>
    <name type="common">Barrel medic</name>
    <name type="synonym">Medicago tribuloides</name>
    <dbReference type="NCBI Taxonomy" id="3880"/>
    <lineage>
        <taxon>Eukaryota</taxon>
        <taxon>Viridiplantae</taxon>
        <taxon>Streptophyta</taxon>
        <taxon>Embryophyta</taxon>
        <taxon>Tracheophyta</taxon>
        <taxon>Spermatophyta</taxon>
        <taxon>Magnoliopsida</taxon>
        <taxon>eudicotyledons</taxon>
        <taxon>Gunneridae</taxon>
        <taxon>Pentapetalae</taxon>
        <taxon>rosids</taxon>
        <taxon>fabids</taxon>
        <taxon>Fabales</taxon>
        <taxon>Fabaceae</taxon>
        <taxon>Papilionoideae</taxon>
        <taxon>50 kb inversion clade</taxon>
        <taxon>NPAAA clade</taxon>
        <taxon>Hologalegina</taxon>
        <taxon>IRL clade</taxon>
        <taxon>Trifolieae</taxon>
        <taxon>Medicago</taxon>
    </lineage>
</organism>
<dbReference type="EMBL" id="AC158497">
    <property type="protein sequence ID" value="ABN08717.1"/>
    <property type="molecule type" value="Genomic_DNA"/>
</dbReference>
<reference evidence="1" key="1">
    <citation type="submission" date="2005-04" db="EMBL/GenBank/DDBJ databases">
        <authorList>
            <person name="Town C.D."/>
        </authorList>
    </citation>
    <scope>NUCLEOTIDE SEQUENCE</scope>
</reference>
<dbReference type="PANTHER" id="PTHR33710">
    <property type="entry name" value="BNAC02G09200D PROTEIN"/>
    <property type="match status" value="1"/>
</dbReference>